<proteinExistence type="inferred from homology"/>
<dbReference type="InterPro" id="IPR005000">
    <property type="entry name" value="Aldolase/citrate-lyase_domain"/>
</dbReference>
<keyword evidence="3" id="KW-0456">Lyase</keyword>
<dbReference type="GO" id="GO:0005737">
    <property type="term" value="C:cytoplasm"/>
    <property type="evidence" value="ECO:0007669"/>
    <property type="project" value="TreeGrafter"/>
</dbReference>
<dbReference type="SUPFAM" id="SSF51621">
    <property type="entry name" value="Phosphoenolpyruvate/pyruvate domain"/>
    <property type="match status" value="1"/>
</dbReference>
<dbReference type="RefSeq" id="WP_120344552.1">
    <property type="nucleotide sequence ID" value="NZ_MCAS01000011.1"/>
</dbReference>
<dbReference type="OrthoDB" id="86160at2"/>
<dbReference type="Proteomes" id="UP000283709">
    <property type="component" value="Unassembled WGS sequence"/>
</dbReference>
<dbReference type="EMBL" id="MCAS01000011">
    <property type="protein sequence ID" value="RKF47110.1"/>
    <property type="molecule type" value="Genomic_DNA"/>
</dbReference>
<feature type="domain" description="HpcH/HpaI aldolase/citrate lyase" evidence="4">
    <location>
        <begin position="19"/>
        <end position="232"/>
    </location>
</feature>
<dbReference type="Pfam" id="PF03328">
    <property type="entry name" value="HpcH_HpaI"/>
    <property type="match status" value="1"/>
</dbReference>
<dbReference type="InterPro" id="IPR040442">
    <property type="entry name" value="Pyrv_kinase-like_dom_sf"/>
</dbReference>
<protein>
    <recommendedName>
        <fullName evidence="4">HpcH/HpaI aldolase/citrate lyase domain-containing protein</fullName>
    </recommendedName>
</protein>
<evidence type="ECO:0000313" key="5">
    <source>
        <dbReference type="EMBL" id="RKF47110.1"/>
    </source>
</evidence>
<reference evidence="5 6" key="1">
    <citation type="submission" date="2016-07" db="EMBL/GenBank/DDBJ databases">
        <title>Genome analysis of Burkholderia fungorum ES3-20.</title>
        <authorList>
            <person name="Xu D."/>
            <person name="Yao R."/>
            <person name="Zheng S."/>
        </authorList>
    </citation>
    <scope>NUCLEOTIDE SEQUENCE [LARGE SCALE GENOMIC DNA]</scope>
    <source>
        <strain evidence="5 6">ES3-20</strain>
    </source>
</reference>
<dbReference type="GO" id="GO:0016832">
    <property type="term" value="F:aldehyde-lyase activity"/>
    <property type="evidence" value="ECO:0007669"/>
    <property type="project" value="TreeGrafter"/>
</dbReference>
<dbReference type="PANTHER" id="PTHR30502">
    <property type="entry name" value="2-KETO-3-DEOXY-L-RHAMNONATE ALDOLASE"/>
    <property type="match status" value="1"/>
</dbReference>
<accession>A0A420GP62</accession>
<evidence type="ECO:0000256" key="3">
    <source>
        <dbReference type="ARBA" id="ARBA00023239"/>
    </source>
</evidence>
<sequence length="248" mass="25918">MHDTPILSMLHDRQAIDLIWLALGSPAIAEIAAQARPGAIVIDMQHGLWDRASLEAAVGIVRNSTRVIVRCADDSPTSIAQALDSGAHSVLIPLIESGRAAADAASASRYPPEGTRSAGGVRPLLRGVETLLEANREVAVGVMIETVAGVEQAHAIARAKGVDYIFIGTGDLAMSRGANPPADIERDCEQVRRAALEGGLPCGIFTSSAADAAMRLEAGYTLAVVANDIELVRRGVADARAALKTRTT</sequence>
<evidence type="ECO:0000256" key="2">
    <source>
        <dbReference type="ARBA" id="ARBA00022723"/>
    </source>
</evidence>
<dbReference type="InterPro" id="IPR015813">
    <property type="entry name" value="Pyrv/PenolPyrv_kinase-like_dom"/>
</dbReference>
<evidence type="ECO:0000313" key="6">
    <source>
        <dbReference type="Proteomes" id="UP000283709"/>
    </source>
</evidence>
<dbReference type="GO" id="GO:0046872">
    <property type="term" value="F:metal ion binding"/>
    <property type="evidence" value="ECO:0007669"/>
    <property type="project" value="UniProtKB-KW"/>
</dbReference>
<comment type="similarity">
    <text evidence="1">Belongs to the HpcH/HpaI aldolase family.</text>
</comment>
<dbReference type="InterPro" id="IPR050251">
    <property type="entry name" value="HpcH-HpaI_aldolase"/>
</dbReference>
<evidence type="ECO:0000259" key="4">
    <source>
        <dbReference type="Pfam" id="PF03328"/>
    </source>
</evidence>
<dbReference type="AlphaFoldDB" id="A0A420GP62"/>
<name>A0A420GP62_9BURK</name>
<dbReference type="PANTHER" id="PTHR30502:SF0">
    <property type="entry name" value="PHOSPHOENOLPYRUVATE CARBOXYLASE FAMILY PROTEIN"/>
    <property type="match status" value="1"/>
</dbReference>
<dbReference type="Gene3D" id="3.20.20.60">
    <property type="entry name" value="Phosphoenolpyruvate-binding domains"/>
    <property type="match status" value="1"/>
</dbReference>
<keyword evidence="2" id="KW-0479">Metal-binding</keyword>
<organism evidence="5 6">
    <name type="scientific">Paraburkholderia fungorum</name>
    <dbReference type="NCBI Taxonomy" id="134537"/>
    <lineage>
        <taxon>Bacteria</taxon>
        <taxon>Pseudomonadati</taxon>
        <taxon>Pseudomonadota</taxon>
        <taxon>Betaproteobacteria</taxon>
        <taxon>Burkholderiales</taxon>
        <taxon>Burkholderiaceae</taxon>
        <taxon>Paraburkholderia</taxon>
    </lineage>
</organism>
<evidence type="ECO:0000256" key="1">
    <source>
        <dbReference type="ARBA" id="ARBA00005568"/>
    </source>
</evidence>
<comment type="caution">
    <text evidence="5">The sequence shown here is derived from an EMBL/GenBank/DDBJ whole genome shotgun (WGS) entry which is preliminary data.</text>
</comment>
<gene>
    <name evidence="5" type="ORF">BCY88_24460</name>
</gene>